<name>A0A149S8A5_9PROT</name>
<dbReference type="Proteomes" id="UP000075526">
    <property type="component" value="Unassembled WGS sequence"/>
</dbReference>
<comment type="caution">
    <text evidence="1">The sequence shown here is derived from an EMBL/GenBank/DDBJ whole genome shotgun (WGS) entry which is preliminary data.</text>
</comment>
<dbReference type="PATRIC" id="fig|178901.13.peg.544"/>
<dbReference type="EMBL" id="LHZF01000038">
    <property type="protein sequence ID" value="KXV22977.1"/>
    <property type="molecule type" value="Genomic_DNA"/>
</dbReference>
<gene>
    <name evidence="1" type="ORF">AD933_00240</name>
</gene>
<evidence type="ECO:0000313" key="2">
    <source>
        <dbReference type="Proteomes" id="UP000075526"/>
    </source>
</evidence>
<feature type="non-terminal residue" evidence="1">
    <location>
        <position position="1"/>
    </location>
</feature>
<reference evidence="1 2" key="1">
    <citation type="submission" date="2015-06" db="EMBL/GenBank/DDBJ databases">
        <title>Improved classification and identification of acetic acid bacteria using matrix-assisted laser desorption/ionization time-of-flight mass spectrometry; Gluconobacter nephelii and Gluconobacter uchimurae are later heterotypic synonyms of Gluconobacter japonicus and Gluconobacter oxydans, respectively.</title>
        <authorList>
            <person name="Li L."/>
            <person name="Cleenwerck I."/>
            <person name="De Vuyst L."/>
            <person name="Vandamme P."/>
        </authorList>
    </citation>
    <scope>NUCLEOTIDE SEQUENCE [LARGE SCALE GENOMIC DNA]</scope>
    <source>
        <strain evidence="1 2">LMG 1552</strain>
    </source>
</reference>
<dbReference type="AlphaFoldDB" id="A0A149S8A5"/>
<proteinExistence type="predicted"/>
<accession>A0A149S8A5</accession>
<evidence type="ECO:0000313" key="1">
    <source>
        <dbReference type="EMBL" id="KXV22977.1"/>
    </source>
</evidence>
<organism evidence="1 2">
    <name type="scientific">Acetobacter malorum</name>
    <dbReference type="NCBI Taxonomy" id="178901"/>
    <lineage>
        <taxon>Bacteria</taxon>
        <taxon>Pseudomonadati</taxon>
        <taxon>Pseudomonadota</taxon>
        <taxon>Alphaproteobacteria</taxon>
        <taxon>Acetobacterales</taxon>
        <taxon>Acetobacteraceae</taxon>
        <taxon>Acetobacter</taxon>
    </lineage>
</organism>
<protein>
    <submittedName>
        <fullName evidence="1">Uncharacterized protein</fullName>
    </submittedName>
</protein>
<sequence length="214" mass="23542">MLTESYLDTGNRNNFVQDNKVIKIRGPVKNWENDAAAPLTVTRATLEALFVTLQARAQVRGVPSVISDVALTHDADLHLITSKGQVVRTMRVVDGKHLFMIPPGVESVRILSRTARPCDIQGSFVDDRRHLGVLVGNISLQSMKKNVEITSHLTTVDADGWSVQEDLPCRWTTGNAILPLPVADQCRILSLDILASGPYRSLPEQARVLSVRSV</sequence>